<evidence type="ECO:0000313" key="2">
    <source>
        <dbReference type="Proteomes" id="UP000190042"/>
    </source>
</evidence>
<organism evidence="1 2">
    <name type="scientific">Sporosarcina newyorkensis</name>
    <dbReference type="NCBI Taxonomy" id="759851"/>
    <lineage>
        <taxon>Bacteria</taxon>
        <taxon>Bacillati</taxon>
        <taxon>Bacillota</taxon>
        <taxon>Bacilli</taxon>
        <taxon>Bacillales</taxon>
        <taxon>Caryophanaceae</taxon>
        <taxon>Sporosarcina</taxon>
    </lineage>
</organism>
<name>A0A1T4XRT2_9BACL</name>
<accession>A0A1T4XRT2</accession>
<evidence type="ECO:0000313" key="1">
    <source>
        <dbReference type="EMBL" id="SKA92259.1"/>
    </source>
</evidence>
<protein>
    <recommendedName>
        <fullName evidence="3">NERD domain-containing protein</fullName>
    </recommendedName>
</protein>
<keyword evidence="2" id="KW-1185">Reference proteome</keyword>
<dbReference type="AlphaFoldDB" id="A0A1T4XRT2"/>
<evidence type="ECO:0008006" key="3">
    <source>
        <dbReference type="Google" id="ProtNLM"/>
    </source>
</evidence>
<dbReference type="Proteomes" id="UP000190042">
    <property type="component" value="Unassembled WGS sequence"/>
</dbReference>
<gene>
    <name evidence="1" type="ORF">SAMN04244570_1278</name>
</gene>
<dbReference type="EMBL" id="FUYJ01000001">
    <property type="protein sequence ID" value="SKA92259.1"/>
    <property type="molecule type" value="Genomic_DNA"/>
</dbReference>
<sequence>MLRKGIQMAQLVKLVDYVSRYENDLTRYPTQFIRLKRYQWKRIKNQWEHGFNLFEEQAATIEEDPREDAKWYSLLFKKWRKRRDEEFEEEEPNVGKEEGTETDLAFQAAISDRPSTIEQLKKSYTNQLFQFQLKWASSTLYDRSRVDPRFFSDPLLKELTQRLPDSFLLFYYPIVKVNKAPIELDILLLTPTACYCITALEDERMAAYISSGDRFWLKKFGENEVKVLNPTIALNRMEKVVSSFFTAANVELPIKKLILTRNGYIDYPGNPNEITSIDKKTYDEWLERLSNNPSPMKHTQFKAAQAILEHAQTTAMSRLFDPEEPGEE</sequence>
<reference evidence="2" key="1">
    <citation type="submission" date="2017-02" db="EMBL/GenBank/DDBJ databases">
        <authorList>
            <person name="Varghese N."/>
            <person name="Submissions S."/>
        </authorList>
    </citation>
    <scope>NUCLEOTIDE SEQUENCE [LARGE SCALE GENOMIC DNA]</scope>
    <source>
        <strain evidence="2">DSM 23966</strain>
    </source>
</reference>
<dbReference type="PIRSF" id="PIRSF012560">
    <property type="entry name" value="Pullulanase"/>
    <property type="match status" value="1"/>
</dbReference>
<proteinExistence type="predicted"/>
<dbReference type="InterPro" id="IPR012397">
    <property type="entry name" value="Pullulanase"/>
</dbReference>